<protein>
    <submittedName>
        <fullName evidence="3">Spore coat protein U domain-containing protein</fullName>
    </submittedName>
</protein>
<keyword evidence="1" id="KW-0732">Signal</keyword>
<dbReference type="SMART" id="SM00972">
    <property type="entry name" value="SCPU"/>
    <property type="match status" value="1"/>
</dbReference>
<accession>A0A5B8LKJ0</accession>
<proteinExistence type="predicted"/>
<dbReference type="InterPro" id="IPR053167">
    <property type="entry name" value="Spore_coat_component"/>
</dbReference>
<evidence type="ECO:0000256" key="1">
    <source>
        <dbReference type="SAM" id="SignalP"/>
    </source>
</evidence>
<dbReference type="KEGG" id="spai:FPZ24_12925"/>
<name>A0A5B8LKJ0_9SPHN</name>
<feature type="domain" description="Spore coat protein U/FanG" evidence="2">
    <location>
        <begin position="27"/>
        <end position="169"/>
    </location>
</feature>
<evidence type="ECO:0000313" key="4">
    <source>
        <dbReference type="Proteomes" id="UP000315673"/>
    </source>
</evidence>
<dbReference type="PANTHER" id="PTHR37089">
    <property type="entry name" value="PROTEIN U-RELATED"/>
    <property type="match status" value="1"/>
</dbReference>
<organism evidence="3 4">
    <name type="scientific">Sphingomonas panacisoli</name>
    <dbReference type="NCBI Taxonomy" id="1813879"/>
    <lineage>
        <taxon>Bacteria</taxon>
        <taxon>Pseudomonadati</taxon>
        <taxon>Pseudomonadota</taxon>
        <taxon>Alphaproteobacteria</taxon>
        <taxon>Sphingomonadales</taxon>
        <taxon>Sphingomonadaceae</taxon>
        <taxon>Sphingomonas</taxon>
    </lineage>
</organism>
<dbReference type="OrthoDB" id="7569754at2"/>
<dbReference type="Proteomes" id="UP000315673">
    <property type="component" value="Chromosome"/>
</dbReference>
<dbReference type="InterPro" id="IPR007893">
    <property type="entry name" value="Spore_coat_U/FanG"/>
</dbReference>
<keyword evidence="4" id="KW-1185">Reference proteome</keyword>
<gene>
    <name evidence="3" type="ORF">FPZ24_12925</name>
</gene>
<keyword evidence="3" id="KW-0167">Capsid protein</keyword>
<evidence type="ECO:0000259" key="2">
    <source>
        <dbReference type="Pfam" id="PF05229"/>
    </source>
</evidence>
<evidence type="ECO:0000313" key="3">
    <source>
        <dbReference type="EMBL" id="QDZ08265.1"/>
    </source>
</evidence>
<reference evidence="3 4" key="1">
    <citation type="submission" date="2019-07" db="EMBL/GenBank/DDBJ databases">
        <title>Full genome sequence of Sphingomonas sp. 4R-6-7(HKS19).</title>
        <authorList>
            <person name="Im W.-T."/>
        </authorList>
    </citation>
    <scope>NUCLEOTIDE SEQUENCE [LARGE SCALE GENOMIC DNA]</scope>
    <source>
        <strain evidence="3 4">HKS19</strain>
    </source>
</reference>
<feature type="chain" id="PRO_5022712228" evidence="1">
    <location>
        <begin position="25"/>
        <end position="172"/>
    </location>
</feature>
<feature type="signal peptide" evidence="1">
    <location>
        <begin position="1"/>
        <end position="24"/>
    </location>
</feature>
<dbReference type="RefSeq" id="WP_146572615.1">
    <property type="nucleotide sequence ID" value="NZ_CP042306.1"/>
</dbReference>
<dbReference type="AlphaFoldDB" id="A0A5B8LKJ0"/>
<dbReference type="EMBL" id="CP042306">
    <property type="protein sequence ID" value="QDZ08265.1"/>
    <property type="molecule type" value="Genomic_DNA"/>
</dbReference>
<keyword evidence="3" id="KW-0946">Virion</keyword>
<dbReference type="Pfam" id="PF05229">
    <property type="entry name" value="SCPU"/>
    <property type="match status" value="1"/>
</dbReference>
<sequence>MLRLVSGGAFALASLALVSMPARAETTKSFQVSADIVKGCIVAVNAGGQWGKIDFGTVSGVASGTVDADLLSGSVGGIQIDCTPNTTASVTVDNGDHAANGVRRLGLGATAYAIPYQLFADGSSTPWTTQAIAVSFPAGTSRKILPVRGRATLTRPMAAGAYTDTVRVTLTW</sequence>